<dbReference type="VEuPathDB" id="CryptoDB:GY17_00003089"/>
<protein>
    <submittedName>
        <fullName evidence="1">Uncharacterized protein</fullName>
    </submittedName>
</protein>
<reference evidence="1" key="2">
    <citation type="submission" date="2015-08" db="EMBL/GenBank/DDBJ databases">
        <authorList>
            <person name="Babu N.S."/>
            <person name="Beckwith C.J."/>
            <person name="Beseler K.G."/>
            <person name="Brison A."/>
            <person name="Carone J.V."/>
            <person name="Caskin T.P."/>
            <person name="Diamond M."/>
            <person name="Durham M.E."/>
            <person name="Foxe J.M."/>
            <person name="Go M."/>
            <person name="Henderson B.A."/>
            <person name="Jones I.B."/>
            <person name="McGettigan J.A."/>
            <person name="Micheletti S.J."/>
            <person name="Nasrallah M.E."/>
            <person name="Ortiz D."/>
            <person name="Piller C.R."/>
            <person name="Privatt S.R."/>
            <person name="Schneider S.L."/>
            <person name="Sharp S."/>
            <person name="Smith T.C."/>
            <person name="Stanton J.D."/>
            <person name="Ullery H.E."/>
            <person name="Wilson R.J."/>
            <person name="Serrano M.G."/>
            <person name="Buck G."/>
            <person name="Lee V."/>
            <person name="Wang Y."/>
            <person name="Carvalho R."/>
            <person name="Voegtly L."/>
            <person name="Shi R."/>
            <person name="Duckworth R."/>
            <person name="Johnson A."/>
            <person name="Loviza R."/>
            <person name="Walstead R."/>
            <person name="Shah Z."/>
            <person name="Kiflezghi M."/>
            <person name="Wade K."/>
            <person name="Ball S.L."/>
            <person name="Bradley K.W."/>
            <person name="Asai D.J."/>
            <person name="Bowman C.A."/>
            <person name="Russell D.A."/>
            <person name="Pope W.H."/>
            <person name="Jacobs-Sera D."/>
            <person name="Hendrix R.W."/>
            <person name="Hatfull G.F."/>
        </authorList>
    </citation>
    <scope>NUCLEOTIDE SEQUENCE [LARGE SCALE GENOMIC DNA]</scope>
</reference>
<evidence type="ECO:0000313" key="1">
    <source>
        <dbReference type="EMBL" id="CUV07357.1"/>
    </source>
</evidence>
<evidence type="ECO:0000313" key="3">
    <source>
        <dbReference type="Proteomes" id="UP001429100"/>
    </source>
</evidence>
<proteinExistence type="predicted"/>
<accession>A0A0S4TJ20</accession>
<dbReference type="VEuPathDB" id="CryptoDB:CHUDEA7_3700"/>
<dbReference type="EMBL" id="JTAI01000005">
    <property type="protein sequence ID" value="PPS93985.1"/>
    <property type="molecule type" value="Genomic_DNA"/>
</dbReference>
<dbReference type="AlphaFoldDB" id="A0A0S4TJ20"/>
<gene>
    <name evidence="1" type="ORF">CHUDEA7_3700</name>
    <name evidence="2" type="ORF">GY17_00003089</name>
</gene>
<dbReference type="EMBL" id="LN877953">
    <property type="protein sequence ID" value="CUV07357.1"/>
    <property type="molecule type" value="Genomic_DNA"/>
</dbReference>
<dbReference type="VEuPathDB" id="CryptoDB:ChTU502y2012_407g1810"/>
<dbReference type="Proteomes" id="UP000199752">
    <property type="component" value="Chromosome 7"/>
</dbReference>
<keyword evidence="3" id="KW-1185">Reference proteome</keyword>
<name>A0A0S4TJ20_CRYHO</name>
<evidence type="ECO:0000313" key="2">
    <source>
        <dbReference type="EMBL" id="PPS93985.1"/>
    </source>
</evidence>
<dbReference type="VEuPathDB" id="CryptoDB:Chro.70413"/>
<dbReference type="OrthoDB" id="342211at2759"/>
<sequence>MVNVNELNLLSVDFNAELAINNLESVFLPKHTQSLDNISKAALLLPFAIQKELKLFNNCSTSSENNDGENLDKNINKTKRQLNVIRNIEFKLNLKKKFSDKKKIFNSVSNKITDKFSIQPNKYFFQTEEKEKNDIYDYLTRKEVSISCYFH</sequence>
<dbReference type="Proteomes" id="UP001429100">
    <property type="component" value="Unassembled WGS sequence"/>
</dbReference>
<reference evidence="2 3" key="1">
    <citation type="submission" date="2014-11" db="EMBL/GenBank/DDBJ databases">
        <title>Comparative genomic analysis of Cryptosporidium hominis reveals occurrence of genetic recombination in virulent subtypes.</title>
        <authorList>
            <person name="Guo Y."/>
            <person name="Tang K."/>
            <person name="Frace M."/>
            <person name="Li N."/>
            <person name="Roellig D.M."/>
            <person name="Sammons S."/>
            <person name="Knipe K."/>
            <person name="Rowe L."/>
            <person name="Feng Y."/>
            <person name="Xiao L."/>
        </authorList>
    </citation>
    <scope>NUCLEOTIDE SEQUENCE [LARGE SCALE GENOMIC DNA]</scope>
    <source>
        <strain evidence="2">30976</strain>
    </source>
</reference>
<organism evidence="1">
    <name type="scientific">Cryptosporidium hominis</name>
    <dbReference type="NCBI Taxonomy" id="237895"/>
    <lineage>
        <taxon>Eukaryota</taxon>
        <taxon>Sar</taxon>
        <taxon>Alveolata</taxon>
        <taxon>Apicomplexa</taxon>
        <taxon>Conoidasida</taxon>
        <taxon>Coccidia</taxon>
        <taxon>Eucoccidiorida</taxon>
        <taxon>Eimeriorina</taxon>
        <taxon>Cryptosporidiidae</taxon>
        <taxon>Cryptosporidium</taxon>
    </lineage>
</organism>
<reference evidence="2 3" key="3">
    <citation type="submission" date="2017-10" db="EMBL/GenBank/DDBJ databases">
        <title>Consistent, comparative and evidence-based genome annotation and re-annotation for the closely-related species, Cryptosporidium parvum, C. hominis and C. tyzzeri.</title>
        <authorList>
            <person name="Baptista R.P."/>
            <person name="Li Y."/>
            <person name="Sateriale A."/>
            <person name="Striepen B."/>
            <person name="Kissinger J.C."/>
        </authorList>
    </citation>
    <scope>NUCLEOTIDE SEQUENCE [LARGE SCALE GENOMIC DNA]</scope>
    <source>
        <strain evidence="2">30976</strain>
    </source>
</reference>